<gene>
    <name evidence="2" type="ORF">NCTC10571_01436</name>
</gene>
<evidence type="ECO:0000313" key="2">
    <source>
        <dbReference type="EMBL" id="STY71280.1"/>
    </source>
</evidence>
<feature type="region of interest" description="Disordered" evidence="1">
    <location>
        <begin position="488"/>
        <end position="515"/>
    </location>
</feature>
<name>A0A378NSB8_9FIRM</name>
<reference evidence="2 3" key="1">
    <citation type="submission" date="2018-06" db="EMBL/GenBank/DDBJ databases">
        <authorList>
            <consortium name="Pathogen Informatics"/>
            <person name="Doyle S."/>
        </authorList>
    </citation>
    <scope>NUCLEOTIDE SEQUENCE [LARGE SCALE GENOMIC DNA]</scope>
    <source>
        <strain evidence="2 3">NCTC10571</strain>
    </source>
</reference>
<dbReference type="Gene3D" id="3.30.420.240">
    <property type="match status" value="1"/>
</dbReference>
<evidence type="ECO:0000256" key="1">
    <source>
        <dbReference type="SAM" id="MobiDB-lite"/>
    </source>
</evidence>
<dbReference type="SUPFAM" id="SSF52540">
    <property type="entry name" value="P-loop containing nucleoside triphosphate hydrolases"/>
    <property type="match status" value="1"/>
</dbReference>
<dbReference type="EMBL" id="UGPP01000001">
    <property type="protein sequence ID" value="STY71280.1"/>
    <property type="molecule type" value="Genomic_DNA"/>
</dbReference>
<dbReference type="Pfam" id="PF03237">
    <property type="entry name" value="Terminase_6N"/>
    <property type="match status" value="1"/>
</dbReference>
<proteinExistence type="predicted"/>
<accession>A0A378NSB8</accession>
<dbReference type="InterPro" id="IPR027417">
    <property type="entry name" value="P-loop_NTPase"/>
</dbReference>
<evidence type="ECO:0000313" key="3">
    <source>
        <dbReference type="Proteomes" id="UP000255234"/>
    </source>
</evidence>
<sequence>MLRDRSVRKVYQCGRRTGKTETMIVEGLHKVCTNKNFRILYVTPYENQVNLIFMRMREIIQDSPLIKNDVVRMKNSPYMIEFKNGSTIMGFTTGASSGQGAASIRGQRADWIFLDEIDYMAENDFSTVAMIAGERSDIGITASSTPTGKRGTFYRMCTDKSFGYSHHYHPSMHNPNWNQQMEDQFRAELTQSQYDHEILAIFGTEEAGVFDKNKLDKALTFKYYTYDKLTENDKRKIELSGGNYPDEYIYDRNNLPPYNPFRCMGVDFDKYQASSSIIILDFDVDIRKFKVIKRIEVPRGEYTLDNAVKMIIELNDIYKPSWIYVDRGYGDYQLERLHIYGDEHPSSGLKNKVKGWQFKNTIEIIDPVTKEKTKEPMKPFMVNQLSVSFDRERIILSPFDIILHKQLVDYAVERVSQSGIPIYSSKNEHYVDALGLAHLGFVLEFPQLSSLIKKPKFTTKIKHSVASLGANRVKNAFKSISQPIKNPWKNYNTHNKNDDDDLPGDKPYWTKAPKINSNSQRYKTAKWGNRTGIGFKGRSLW</sequence>
<dbReference type="RefSeq" id="WP_115151639.1">
    <property type="nucleotide sequence ID" value="NZ_UGPP01000001.1"/>
</dbReference>
<organism evidence="2 3">
    <name type="scientific">Megamonas hypermegale</name>
    <dbReference type="NCBI Taxonomy" id="158847"/>
    <lineage>
        <taxon>Bacteria</taxon>
        <taxon>Bacillati</taxon>
        <taxon>Bacillota</taxon>
        <taxon>Negativicutes</taxon>
        <taxon>Selenomonadales</taxon>
        <taxon>Selenomonadaceae</taxon>
        <taxon>Megamonas</taxon>
    </lineage>
</organism>
<protein>
    <submittedName>
        <fullName evidence="2">Terminase-like family</fullName>
    </submittedName>
</protein>
<dbReference type="Gene3D" id="3.40.50.300">
    <property type="entry name" value="P-loop containing nucleotide triphosphate hydrolases"/>
    <property type="match status" value="1"/>
</dbReference>
<dbReference type="Proteomes" id="UP000255234">
    <property type="component" value="Unassembled WGS sequence"/>
</dbReference>
<dbReference type="AlphaFoldDB" id="A0A378NSB8"/>